<comment type="caution">
    <text evidence="2">The sequence shown here is derived from an EMBL/GenBank/DDBJ whole genome shotgun (WGS) entry which is preliminary data.</text>
</comment>
<feature type="signal peptide" evidence="1">
    <location>
        <begin position="1"/>
        <end position="19"/>
    </location>
</feature>
<dbReference type="Proteomes" id="UP000669060">
    <property type="component" value="Unassembled WGS sequence"/>
</dbReference>
<name>A0ABS3TP65_9PSED</name>
<protein>
    <recommendedName>
        <fullName evidence="4">Type 1 fimbrial protein</fullName>
    </recommendedName>
</protein>
<evidence type="ECO:0000313" key="2">
    <source>
        <dbReference type="EMBL" id="MBO3275448.1"/>
    </source>
</evidence>
<feature type="chain" id="PRO_5046188736" description="Type 1 fimbrial protein" evidence="1">
    <location>
        <begin position="20"/>
        <end position="123"/>
    </location>
</feature>
<evidence type="ECO:0000256" key="1">
    <source>
        <dbReference type="SAM" id="SignalP"/>
    </source>
</evidence>
<reference evidence="2 3" key="1">
    <citation type="submission" date="2020-12" db="EMBL/GenBank/DDBJ databases">
        <title>Pseudomonas schmalbachii sp. nov. isolated from millipede gut.</title>
        <authorList>
            <person name="Shelomi M."/>
        </authorList>
    </citation>
    <scope>NUCLEOTIDE SEQUENCE [LARGE SCALE GENOMIC DNA]</scope>
    <source>
        <strain evidence="2 3">Milli4</strain>
    </source>
</reference>
<evidence type="ECO:0000313" key="3">
    <source>
        <dbReference type="Proteomes" id="UP000669060"/>
    </source>
</evidence>
<keyword evidence="3" id="KW-1185">Reference proteome</keyword>
<gene>
    <name evidence="2" type="ORF">JFY56_09450</name>
</gene>
<dbReference type="RefSeq" id="WP_208313401.1">
    <property type="nucleotide sequence ID" value="NZ_JAELYA010000003.1"/>
</dbReference>
<accession>A0ABS3TP65</accession>
<dbReference type="EMBL" id="JAELYA010000003">
    <property type="protein sequence ID" value="MBO3275448.1"/>
    <property type="molecule type" value="Genomic_DNA"/>
</dbReference>
<evidence type="ECO:0008006" key="4">
    <source>
        <dbReference type="Google" id="ProtNLM"/>
    </source>
</evidence>
<keyword evidence="1" id="KW-0732">Signal</keyword>
<sequence>MNKNKILGSLLLLVGSANAADMAGTITFRGSIVEPPCSTGIVSTSASQPRVQLSECSVPLQVGLTDPHRPGSPVRASITDMQGRPVAELQDVSRMPYGEQLLQVRKQAGSQMPKALTVNLTYL</sequence>
<proteinExistence type="predicted"/>
<organism evidence="2 3">
    <name type="scientific">Pseudomonas schmalbachii</name>
    <dbReference type="NCBI Taxonomy" id="2816993"/>
    <lineage>
        <taxon>Bacteria</taxon>
        <taxon>Pseudomonadati</taxon>
        <taxon>Pseudomonadota</taxon>
        <taxon>Gammaproteobacteria</taxon>
        <taxon>Pseudomonadales</taxon>
        <taxon>Pseudomonadaceae</taxon>
        <taxon>Pseudomonas</taxon>
    </lineage>
</organism>